<name>A0A8T0J670_CERPU</name>
<dbReference type="InterPro" id="IPR015915">
    <property type="entry name" value="Kelch-typ_b-propeller"/>
</dbReference>
<organism evidence="3 4">
    <name type="scientific">Ceratodon purpureus</name>
    <name type="common">Fire moss</name>
    <name type="synonym">Dicranum purpureum</name>
    <dbReference type="NCBI Taxonomy" id="3225"/>
    <lineage>
        <taxon>Eukaryota</taxon>
        <taxon>Viridiplantae</taxon>
        <taxon>Streptophyta</taxon>
        <taxon>Embryophyta</taxon>
        <taxon>Bryophyta</taxon>
        <taxon>Bryophytina</taxon>
        <taxon>Bryopsida</taxon>
        <taxon>Dicranidae</taxon>
        <taxon>Pseudoditrichales</taxon>
        <taxon>Ditrichaceae</taxon>
        <taxon>Ceratodon</taxon>
    </lineage>
</organism>
<dbReference type="PANTHER" id="PTHR31672:SF2">
    <property type="entry name" value="F-BOX DOMAIN-CONTAINING PROTEIN"/>
    <property type="match status" value="1"/>
</dbReference>
<dbReference type="Pfam" id="PF00646">
    <property type="entry name" value="F-box"/>
    <property type="match status" value="1"/>
</dbReference>
<protein>
    <recommendedName>
        <fullName evidence="2">F-box domain-containing protein</fullName>
    </recommendedName>
</protein>
<sequence>MCCEDLGAMKEELWQDLPCEILERVLSFLPVPSLCQFRVVCKKWNELVRQPSFAALCAQAHPQRSYVFVMPDTVTDAVMGWELFDSVSRKYFYLSDDFLFKQVEMMDRFKIGFQRSTIAADKGLFCVLWSTMGLEEHALFICNPVTKQSKELPFYGFFDLVVGIHNPVVLMSVQDDMAGYKIFLIEEVHPTEPTRQRMHVYDSKAENWLKLCDPPQNLNPSSGVLINNTLYILFWDSCNLTHSLWAYDAAKDAWSIAVEKLPKSKIPQLVVSGGRLFFVRAWANSFSIVEIHLLEKKQTSVVSHMPSKHFDDLVQLVPYIDTWSPYHDMIGRNASFLSIGDGDSIVISSFKGRSVTYNLLENSWDQSRVNKQLVQIFDPLDEDTGLYGNSVTLSLSMPPS</sequence>
<evidence type="ECO:0000259" key="2">
    <source>
        <dbReference type="PROSITE" id="PS50181"/>
    </source>
</evidence>
<dbReference type="SUPFAM" id="SSF81383">
    <property type="entry name" value="F-box domain"/>
    <property type="match status" value="1"/>
</dbReference>
<comment type="caution">
    <text evidence="3">The sequence shown here is derived from an EMBL/GenBank/DDBJ whole genome shotgun (WGS) entry which is preliminary data.</text>
</comment>
<keyword evidence="4" id="KW-1185">Reference proteome</keyword>
<dbReference type="OrthoDB" id="1916346at2759"/>
<dbReference type="Gene3D" id="2.120.10.80">
    <property type="entry name" value="Kelch-type beta propeller"/>
    <property type="match status" value="1"/>
</dbReference>
<feature type="domain" description="F-box" evidence="2">
    <location>
        <begin position="11"/>
        <end position="56"/>
    </location>
</feature>
<dbReference type="Gene3D" id="1.20.1280.50">
    <property type="match status" value="1"/>
</dbReference>
<keyword evidence="1" id="KW-0677">Repeat</keyword>
<gene>
    <name evidence="3" type="ORF">KC19_1G144200</name>
</gene>
<dbReference type="InterPro" id="IPR001810">
    <property type="entry name" value="F-box_dom"/>
</dbReference>
<evidence type="ECO:0000313" key="3">
    <source>
        <dbReference type="EMBL" id="KAG0591035.1"/>
    </source>
</evidence>
<accession>A0A8T0J670</accession>
<proteinExistence type="predicted"/>
<dbReference type="SUPFAM" id="SSF117281">
    <property type="entry name" value="Kelch motif"/>
    <property type="match status" value="1"/>
</dbReference>
<dbReference type="PROSITE" id="PS50181">
    <property type="entry name" value="FBOX"/>
    <property type="match status" value="1"/>
</dbReference>
<dbReference type="AlphaFoldDB" id="A0A8T0J670"/>
<dbReference type="FunFam" id="1.20.1280.50:FF:000008">
    <property type="entry name" value="F-box only protein 6"/>
    <property type="match status" value="1"/>
</dbReference>
<dbReference type="PANTHER" id="PTHR31672">
    <property type="entry name" value="BNACNNG10540D PROTEIN"/>
    <property type="match status" value="1"/>
</dbReference>
<dbReference type="SMART" id="SM00256">
    <property type="entry name" value="FBOX"/>
    <property type="match status" value="1"/>
</dbReference>
<dbReference type="InterPro" id="IPR050796">
    <property type="entry name" value="SCF_F-box_component"/>
</dbReference>
<dbReference type="CDD" id="cd22157">
    <property type="entry name" value="F-box_AtFBW1-like"/>
    <property type="match status" value="1"/>
</dbReference>
<evidence type="ECO:0000313" key="4">
    <source>
        <dbReference type="Proteomes" id="UP000822688"/>
    </source>
</evidence>
<evidence type="ECO:0000256" key="1">
    <source>
        <dbReference type="ARBA" id="ARBA00022737"/>
    </source>
</evidence>
<reference evidence="3" key="1">
    <citation type="submission" date="2020-06" db="EMBL/GenBank/DDBJ databases">
        <title>WGS assembly of Ceratodon purpureus strain R40.</title>
        <authorList>
            <person name="Carey S.B."/>
            <person name="Jenkins J."/>
            <person name="Shu S."/>
            <person name="Lovell J.T."/>
            <person name="Sreedasyam A."/>
            <person name="Maumus F."/>
            <person name="Tiley G.P."/>
            <person name="Fernandez-Pozo N."/>
            <person name="Barry K."/>
            <person name="Chen C."/>
            <person name="Wang M."/>
            <person name="Lipzen A."/>
            <person name="Daum C."/>
            <person name="Saski C.A."/>
            <person name="Payton A.C."/>
            <person name="Mcbreen J.C."/>
            <person name="Conrad R.E."/>
            <person name="Kollar L.M."/>
            <person name="Olsson S."/>
            <person name="Huttunen S."/>
            <person name="Landis J.B."/>
            <person name="Wickett N.J."/>
            <person name="Johnson M.G."/>
            <person name="Rensing S.A."/>
            <person name="Grimwood J."/>
            <person name="Schmutz J."/>
            <person name="Mcdaniel S.F."/>
        </authorList>
    </citation>
    <scope>NUCLEOTIDE SEQUENCE</scope>
    <source>
        <strain evidence="3">R40</strain>
    </source>
</reference>
<dbReference type="EMBL" id="CM026421">
    <property type="protein sequence ID" value="KAG0591035.1"/>
    <property type="molecule type" value="Genomic_DNA"/>
</dbReference>
<dbReference type="Proteomes" id="UP000822688">
    <property type="component" value="Chromosome 1"/>
</dbReference>
<dbReference type="InterPro" id="IPR036047">
    <property type="entry name" value="F-box-like_dom_sf"/>
</dbReference>